<evidence type="ECO:0000256" key="1">
    <source>
        <dbReference type="ARBA" id="ARBA00004216"/>
    </source>
</evidence>
<feature type="region of interest" description="Disordered" evidence="11">
    <location>
        <begin position="81"/>
        <end position="224"/>
    </location>
</feature>
<evidence type="ECO:0000256" key="9">
    <source>
        <dbReference type="ARBA" id="ARBA00023242"/>
    </source>
</evidence>
<evidence type="ECO:0000256" key="7">
    <source>
        <dbReference type="ARBA" id="ARBA00022664"/>
    </source>
</evidence>
<dbReference type="RefSeq" id="XP_007897061.1">
    <property type="nucleotide sequence ID" value="XM_007898870.2"/>
</dbReference>
<feature type="domain" description="Tudor" evidence="12">
    <location>
        <begin position="335"/>
        <end position="395"/>
    </location>
</feature>
<evidence type="ECO:0000256" key="3">
    <source>
        <dbReference type="ARBA" id="ARBA00004463"/>
    </source>
</evidence>
<evidence type="ECO:0000313" key="14">
    <source>
        <dbReference type="Proteomes" id="UP000314986"/>
    </source>
</evidence>
<proteinExistence type="inferred from homology"/>
<evidence type="ECO:0000259" key="12">
    <source>
        <dbReference type="PROSITE" id="PS50304"/>
    </source>
</evidence>
<dbReference type="PANTHER" id="PTHR39267:SF1">
    <property type="entry name" value="SURVIVAL MOTOR NEURON PROTEIN"/>
    <property type="match status" value="1"/>
</dbReference>
<feature type="region of interest" description="Disordered" evidence="11">
    <location>
        <begin position="1"/>
        <end position="49"/>
    </location>
</feature>
<dbReference type="OrthoDB" id="197400at2759"/>
<dbReference type="Pfam" id="PF06003">
    <property type="entry name" value="SMN_Tudor"/>
    <property type="match status" value="3"/>
</dbReference>
<dbReference type="PROSITE" id="PS50304">
    <property type="entry name" value="TUDOR"/>
    <property type="match status" value="3"/>
</dbReference>
<dbReference type="GO" id="GO:0015030">
    <property type="term" value="C:Cajal body"/>
    <property type="evidence" value="ECO:0007669"/>
    <property type="project" value="UniProtKB-SubCell"/>
</dbReference>
<dbReference type="InterPro" id="IPR010304">
    <property type="entry name" value="SMN_Tudor"/>
</dbReference>
<evidence type="ECO:0000256" key="10">
    <source>
        <dbReference type="ARBA" id="ARBA00034695"/>
    </source>
</evidence>
<feature type="compositionally biased region" description="Acidic residues" evidence="11">
    <location>
        <begin position="194"/>
        <end position="205"/>
    </location>
</feature>
<keyword evidence="6" id="KW-0963">Cytoplasm</keyword>
<dbReference type="InParanoid" id="A0A4W3H6C1"/>
<protein>
    <submittedName>
        <fullName evidence="13">Uncharacterized LOC103182025</fullName>
    </submittedName>
</protein>
<dbReference type="Proteomes" id="UP000314986">
    <property type="component" value="Unassembled WGS sequence"/>
</dbReference>
<feature type="compositionally biased region" description="Acidic residues" evidence="11">
    <location>
        <begin position="117"/>
        <end position="130"/>
    </location>
</feature>
<reference evidence="14" key="3">
    <citation type="journal article" date="2014" name="Nature">
        <title>Elephant shark genome provides unique insights into gnathostome evolution.</title>
        <authorList>
            <consortium name="International Elephant Shark Genome Sequencing Consortium"/>
            <person name="Venkatesh B."/>
            <person name="Lee A.P."/>
            <person name="Ravi V."/>
            <person name="Maurya A.K."/>
            <person name="Lian M.M."/>
            <person name="Swann J.B."/>
            <person name="Ohta Y."/>
            <person name="Flajnik M.F."/>
            <person name="Sutoh Y."/>
            <person name="Kasahara M."/>
            <person name="Hoon S."/>
            <person name="Gangu V."/>
            <person name="Roy S.W."/>
            <person name="Irimia M."/>
            <person name="Korzh V."/>
            <person name="Kondrychyn I."/>
            <person name="Lim Z.W."/>
            <person name="Tay B.H."/>
            <person name="Tohari S."/>
            <person name="Kong K.W."/>
            <person name="Ho S."/>
            <person name="Lorente-Galdos B."/>
            <person name="Quilez J."/>
            <person name="Marques-Bonet T."/>
            <person name="Raney B.J."/>
            <person name="Ingham P.W."/>
            <person name="Tay A."/>
            <person name="Hillier L.W."/>
            <person name="Minx P."/>
            <person name="Boehm T."/>
            <person name="Wilson R.K."/>
            <person name="Brenner S."/>
            <person name="Warren W.C."/>
        </authorList>
    </citation>
    <scope>NUCLEOTIDE SEQUENCE [LARGE SCALE GENOMIC DNA]</scope>
</reference>
<dbReference type="SMART" id="SM00333">
    <property type="entry name" value="TUDOR"/>
    <property type="match status" value="3"/>
</dbReference>
<evidence type="ECO:0000256" key="5">
    <source>
        <dbReference type="ARBA" id="ARBA00005371"/>
    </source>
</evidence>
<dbReference type="InterPro" id="IPR002999">
    <property type="entry name" value="Tudor"/>
</dbReference>
<dbReference type="GO" id="GO:0030018">
    <property type="term" value="C:Z disc"/>
    <property type="evidence" value="ECO:0007669"/>
    <property type="project" value="UniProtKB-SubCell"/>
</dbReference>
<evidence type="ECO:0000256" key="6">
    <source>
        <dbReference type="ARBA" id="ARBA00022490"/>
    </source>
</evidence>
<dbReference type="SUPFAM" id="SSF63748">
    <property type="entry name" value="Tudor/PWWP/MBT"/>
    <property type="match status" value="3"/>
</dbReference>
<accession>A0A4W3H6C1</accession>
<dbReference type="GO" id="GO:0003723">
    <property type="term" value="F:RNA binding"/>
    <property type="evidence" value="ECO:0007669"/>
    <property type="project" value="InterPro"/>
</dbReference>
<feature type="domain" description="Tudor" evidence="12">
    <location>
        <begin position="463"/>
        <end position="523"/>
    </location>
</feature>
<dbReference type="Gene3D" id="3.40.190.10">
    <property type="entry name" value="Periplasmic binding protein-like II"/>
    <property type="match status" value="1"/>
</dbReference>
<feature type="region of interest" description="Disordered" evidence="11">
    <location>
        <begin position="561"/>
        <end position="591"/>
    </location>
</feature>
<organism evidence="13 14">
    <name type="scientific">Callorhinchus milii</name>
    <name type="common">Ghost shark</name>
    <dbReference type="NCBI Taxonomy" id="7868"/>
    <lineage>
        <taxon>Eukaryota</taxon>
        <taxon>Metazoa</taxon>
        <taxon>Chordata</taxon>
        <taxon>Craniata</taxon>
        <taxon>Vertebrata</taxon>
        <taxon>Chondrichthyes</taxon>
        <taxon>Holocephali</taxon>
        <taxon>Chimaeriformes</taxon>
        <taxon>Callorhinchidae</taxon>
        <taxon>Callorhinchus</taxon>
    </lineage>
</organism>
<dbReference type="CDD" id="cd22852">
    <property type="entry name" value="SMN_C"/>
    <property type="match status" value="1"/>
</dbReference>
<dbReference type="InterPro" id="IPR047298">
    <property type="entry name" value="Tudor_SMN_eumet"/>
</dbReference>
<feature type="domain" description="Tudor" evidence="12">
    <location>
        <begin position="399"/>
        <end position="459"/>
    </location>
</feature>
<dbReference type="GO" id="GO:0006397">
    <property type="term" value="P:mRNA processing"/>
    <property type="evidence" value="ECO:0007669"/>
    <property type="project" value="UniProtKB-KW"/>
</dbReference>
<gene>
    <name evidence="13" type="primary">LOC103182025</name>
</gene>
<dbReference type="GO" id="GO:0097504">
    <property type="term" value="C:Gemini of Cajal bodies"/>
    <property type="evidence" value="ECO:0007669"/>
    <property type="project" value="UniProtKB-SubCell"/>
</dbReference>
<dbReference type="STRING" id="7868.ENSCMIP00000011281"/>
<keyword evidence="8" id="KW-0508">mRNA splicing</keyword>
<dbReference type="InterPro" id="IPR047313">
    <property type="entry name" value="SMN_C"/>
</dbReference>
<keyword evidence="7" id="KW-0507">mRNA processing</keyword>
<keyword evidence="9" id="KW-0539">Nucleus</keyword>
<dbReference type="GeneTree" id="ENSGT00940000153352"/>
<evidence type="ECO:0000256" key="4">
    <source>
        <dbReference type="ARBA" id="ARBA00004484"/>
    </source>
</evidence>
<evidence type="ECO:0000256" key="2">
    <source>
        <dbReference type="ARBA" id="ARBA00004408"/>
    </source>
</evidence>
<reference evidence="14" key="1">
    <citation type="journal article" date="2006" name="Science">
        <title>Ancient noncoding elements conserved in the human genome.</title>
        <authorList>
            <person name="Venkatesh B."/>
            <person name="Kirkness E.F."/>
            <person name="Loh Y.H."/>
            <person name="Halpern A.L."/>
            <person name="Lee A.P."/>
            <person name="Johnson J."/>
            <person name="Dandona N."/>
            <person name="Viswanathan L.D."/>
            <person name="Tay A."/>
            <person name="Venter J.C."/>
            <person name="Strausberg R.L."/>
            <person name="Brenner S."/>
        </authorList>
    </citation>
    <scope>NUCLEOTIDE SEQUENCE [LARGE SCALE GENOMIC DNA]</scope>
</reference>
<feature type="compositionally biased region" description="Acidic residues" evidence="11">
    <location>
        <begin position="143"/>
        <end position="171"/>
    </location>
</feature>
<evidence type="ECO:0000313" key="13">
    <source>
        <dbReference type="Ensembl" id="ENSCMIP00000011281.1"/>
    </source>
</evidence>
<feature type="compositionally biased region" description="Acidic residues" evidence="11">
    <location>
        <begin position="81"/>
        <end position="95"/>
    </location>
</feature>
<feature type="compositionally biased region" description="Acidic residues" evidence="11">
    <location>
        <begin position="30"/>
        <end position="49"/>
    </location>
</feature>
<dbReference type="GeneID" id="103182025"/>
<dbReference type="GO" id="GO:0043204">
    <property type="term" value="C:perikaryon"/>
    <property type="evidence" value="ECO:0007669"/>
    <property type="project" value="UniProtKB-SubCell"/>
</dbReference>
<feature type="compositionally biased region" description="Polar residues" evidence="11">
    <location>
        <begin position="573"/>
        <end position="587"/>
    </location>
</feature>
<dbReference type="Pfam" id="PF20635">
    <property type="entry name" value="SMN_YG-box"/>
    <property type="match status" value="1"/>
</dbReference>
<dbReference type="InterPro" id="IPR040424">
    <property type="entry name" value="Smn1"/>
</dbReference>
<dbReference type="KEGG" id="cmk:103182025"/>
<dbReference type="CDD" id="cd20398">
    <property type="entry name" value="Tudor_SMN"/>
    <property type="match status" value="2"/>
</dbReference>
<keyword evidence="14" id="KW-1185">Reference proteome</keyword>
<dbReference type="Gene3D" id="2.30.30.140">
    <property type="match status" value="3"/>
</dbReference>
<dbReference type="PANTHER" id="PTHR39267">
    <property type="entry name" value="SURVIVAL MOTOR NEURON-LIKE PROTEIN 1"/>
    <property type="match status" value="1"/>
</dbReference>
<feature type="region of interest" description="Disordered" evidence="11">
    <location>
        <begin position="277"/>
        <end position="306"/>
    </location>
</feature>
<dbReference type="AlphaFoldDB" id="A0A4W3H6C1"/>
<dbReference type="Ensembl" id="ENSCMIT00000011561.1">
    <property type="protein sequence ID" value="ENSCMIP00000011281.1"/>
    <property type="gene ID" value="ENSCMIG00000005871.1"/>
</dbReference>
<dbReference type="GO" id="GO:0008380">
    <property type="term" value="P:RNA splicing"/>
    <property type="evidence" value="ECO:0007669"/>
    <property type="project" value="UniProtKB-KW"/>
</dbReference>
<comment type="subcellular location">
    <subcellularLocation>
        <location evidence="1">Cytoplasm</location>
        <location evidence="1">Myofibril</location>
        <location evidence="1">Sarcomere</location>
        <location evidence="1">Z line</location>
    </subcellularLocation>
    <subcellularLocation>
        <location evidence="3">Cytoplasmic granule</location>
    </subcellularLocation>
    <subcellularLocation>
        <location evidence="2">Nucleus</location>
        <location evidence="2">Cajal body</location>
    </subcellularLocation>
    <subcellularLocation>
        <location evidence="10">Nucleus</location>
        <location evidence="10">Gem</location>
    </subcellularLocation>
    <subcellularLocation>
        <location evidence="4">Perikaryon</location>
    </subcellularLocation>
</comment>
<evidence type="ECO:0000256" key="8">
    <source>
        <dbReference type="ARBA" id="ARBA00023187"/>
    </source>
</evidence>
<sequence>MELNNGELLPVQAEDEGTASELHNGGLMEPDAEGAEVGQGDEEAGLDNEEAELVNGDVEVELADEGLEVVSDSEVVEVEVGLGDEDAGPSDEEVMAELGNEVGDAAELGDERLEVGPDGEEAEPGPDGEGAEPGADGEGAEPGPDDEGAEPVLEDEVADVGPDEEEVEPVPDGERAEPVPDDEGTVAKVKPDVSGEEPVMDDEGALMEVGTDAEGVEPVPEEEGMMIDDEGALVESGTSGEEVGLIPKDEGMAEEVGPEDEGLVTEAGPEGEGAVTEVGQEDEGAGPEGEGVVTKAGPKNEGAGPEEEVIAETILRSTRADSLNVNSVAQPQWACWEVGDRCRARWTEDGIIYAATIQSINIGKQTCTVLYTDYGNREEQTLSELLPEESESFGERWECWEVGDRCRARWSEDGIIYSATIQSINIGKQTCTVLYTGYGNREEQRLSELLPEEIENFGEQWECWEVGDRCRARWSEDGIIYAATIQSINIGKQTCTVLYHGYGNREEQSLSELLPEESESLEEQVVERGSLTGDWENTSPMCRADIFKEKRWHHHLQESRYHGHQPLTPPETPTHNHTYTHNQTITQPPTPPLMPRYSNVQTSPLPPPAHLFSPDLSEDGALMSLLIAWYISGYHTGYYLGLKQGRTEAAMNPEMRRPRWPIQ</sequence>
<evidence type="ECO:0000256" key="11">
    <source>
        <dbReference type="SAM" id="MobiDB-lite"/>
    </source>
</evidence>
<reference evidence="14" key="2">
    <citation type="journal article" date="2007" name="PLoS Biol.">
        <title>Survey sequencing and comparative analysis of the elephant shark (Callorhinchus milii) genome.</title>
        <authorList>
            <person name="Venkatesh B."/>
            <person name="Kirkness E.F."/>
            <person name="Loh Y.H."/>
            <person name="Halpern A.L."/>
            <person name="Lee A.P."/>
            <person name="Johnson J."/>
            <person name="Dandona N."/>
            <person name="Viswanathan L.D."/>
            <person name="Tay A."/>
            <person name="Venter J.C."/>
            <person name="Strausberg R.L."/>
            <person name="Brenner S."/>
        </authorList>
    </citation>
    <scope>NUCLEOTIDE SEQUENCE [LARGE SCALE GENOMIC DNA]</scope>
</reference>
<comment type="similarity">
    <text evidence="5">Belongs to the SMN family.</text>
</comment>
<reference evidence="13" key="4">
    <citation type="submission" date="2025-08" db="UniProtKB">
        <authorList>
            <consortium name="Ensembl"/>
        </authorList>
    </citation>
    <scope>IDENTIFICATION</scope>
</reference>
<name>A0A4W3H6C1_CALMI</name>
<reference evidence="13" key="5">
    <citation type="submission" date="2025-09" db="UniProtKB">
        <authorList>
            <consortium name="Ensembl"/>
        </authorList>
    </citation>
    <scope>IDENTIFICATION</scope>
</reference>